<reference evidence="14 16" key="1">
    <citation type="journal article" date="2011" name="Science">
        <title>Comparative functional genomics of the fission yeasts.</title>
        <authorList>
            <person name="Rhind N."/>
            <person name="Chen Z."/>
            <person name="Yassour M."/>
            <person name="Thompson D.A."/>
            <person name="Haas B.J."/>
            <person name="Habib N."/>
            <person name="Wapinski I."/>
            <person name="Roy S."/>
            <person name="Lin M.F."/>
            <person name="Heiman D.I."/>
            <person name="Young S.K."/>
            <person name="Furuya K."/>
            <person name="Guo Y."/>
            <person name="Pidoux A."/>
            <person name="Chen H.M."/>
            <person name="Robbertse B."/>
            <person name="Goldberg J.M."/>
            <person name="Aoki K."/>
            <person name="Bayne E.H."/>
            <person name="Berlin A.M."/>
            <person name="Desjardins C.A."/>
            <person name="Dobbs E."/>
            <person name="Dukaj L."/>
            <person name="Fan L."/>
            <person name="FitzGerald M.G."/>
            <person name="French C."/>
            <person name="Gujja S."/>
            <person name="Hansen K."/>
            <person name="Keifenheim D."/>
            <person name="Levin J.Z."/>
            <person name="Mosher R.A."/>
            <person name="Mueller C.A."/>
            <person name="Pfiffner J."/>
            <person name="Priest M."/>
            <person name="Russ C."/>
            <person name="Smialowska A."/>
            <person name="Swoboda P."/>
            <person name="Sykes S.M."/>
            <person name="Vaughn M."/>
            <person name="Vengrova S."/>
            <person name="Yoder R."/>
            <person name="Zeng Q."/>
            <person name="Allshire R."/>
            <person name="Baulcombe D."/>
            <person name="Birren B.W."/>
            <person name="Brown W."/>
            <person name="Ekwall K."/>
            <person name="Kellis M."/>
            <person name="Leatherwood J."/>
            <person name="Levin H."/>
            <person name="Margalit H."/>
            <person name="Martienssen R."/>
            <person name="Nieduszynski C.A."/>
            <person name="Spatafora J.W."/>
            <person name="Friedman N."/>
            <person name="Dalgaard J.Z."/>
            <person name="Baumann P."/>
            <person name="Niki H."/>
            <person name="Regev A."/>
            <person name="Nusbaum C."/>
        </authorList>
    </citation>
    <scope>NUCLEOTIDE SEQUENCE [LARGE SCALE GENOMIC DNA]</scope>
    <source>
        <strain evidence="16">yFS275 / FY16936</strain>
    </source>
</reference>
<evidence type="ECO:0000256" key="2">
    <source>
        <dbReference type="ARBA" id="ARBA00009010"/>
    </source>
</evidence>
<dbReference type="GO" id="GO:0097038">
    <property type="term" value="C:perinuclear endoplasmic reticulum"/>
    <property type="evidence" value="ECO:0007669"/>
    <property type="project" value="EnsemblFungi"/>
</dbReference>
<dbReference type="STRING" id="402676.B6K5T3"/>
<evidence type="ECO:0000256" key="7">
    <source>
        <dbReference type="ARBA" id="ARBA00023136"/>
    </source>
</evidence>
<feature type="transmembrane region" description="Helical" evidence="13">
    <location>
        <begin position="506"/>
        <end position="529"/>
    </location>
</feature>
<dbReference type="RefSeq" id="XP_002175180.1">
    <property type="nucleotide sequence ID" value="XM_002175144.1"/>
</dbReference>
<dbReference type="GO" id="GO:0140042">
    <property type="term" value="P:lipid droplet formation"/>
    <property type="evidence" value="ECO:0007669"/>
    <property type="project" value="EnsemblFungi"/>
</dbReference>
<evidence type="ECO:0000256" key="1">
    <source>
        <dbReference type="ARBA" id="ARBA00004477"/>
    </source>
</evidence>
<dbReference type="Pfam" id="PF03062">
    <property type="entry name" value="MBOAT"/>
    <property type="match status" value="1"/>
</dbReference>
<feature type="transmembrane region" description="Helical" evidence="13">
    <location>
        <begin position="133"/>
        <end position="151"/>
    </location>
</feature>
<dbReference type="AlphaFoldDB" id="B6K5T3"/>
<evidence type="ECO:0000256" key="12">
    <source>
        <dbReference type="SAM" id="MobiDB-lite"/>
    </source>
</evidence>
<feature type="transmembrane region" description="Helical" evidence="13">
    <location>
        <begin position="92"/>
        <end position="113"/>
    </location>
</feature>
<organism evidence="14 16">
    <name type="scientific">Schizosaccharomyces japonicus (strain yFS275 / FY16936)</name>
    <name type="common">Fission yeast</name>
    <dbReference type="NCBI Taxonomy" id="402676"/>
    <lineage>
        <taxon>Eukaryota</taxon>
        <taxon>Fungi</taxon>
        <taxon>Dikarya</taxon>
        <taxon>Ascomycota</taxon>
        <taxon>Taphrinomycotina</taxon>
        <taxon>Schizosaccharomycetes</taxon>
        <taxon>Schizosaccharomycetales</taxon>
        <taxon>Schizosaccharomycetaceae</taxon>
        <taxon>Schizosaccharomyces</taxon>
    </lineage>
</organism>
<feature type="transmembrane region" description="Helical" evidence="13">
    <location>
        <begin position="372"/>
        <end position="393"/>
    </location>
</feature>
<evidence type="ECO:0000256" key="6">
    <source>
        <dbReference type="ARBA" id="ARBA00022989"/>
    </source>
</evidence>
<keyword evidence="4 13" id="KW-0812">Transmembrane</keyword>
<evidence type="ECO:0000256" key="13">
    <source>
        <dbReference type="SAM" id="Phobius"/>
    </source>
</evidence>
<dbReference type="InterPro" id="IPR014371">
    <property type="entry name" value="Oat_ACAT_DAG_ARE"/>
</dbReference>
<evidence type="ECO:0000256" key="4">
    <source>
        <dbReference type="ARBA" id="ARBA00022692"/>
    </source>
</evidence>
<evidence type="ECO:0000313" key="14">
    <source>
        <dbReference type="EMBL" id="EEB08887.1"/>
    </source>
</evidence>
<evidence type="ECO:0000256" key="11">
    <source>
        <dbReference type="PIRSR" id="PIRSR000439-1"/>
    </source>
</evidence>
<dbReference type="PIRSF" id="PIRSF000439">
    <property type="entry name" value="Oat_ACAT_DAG_ARE"/>
    <property type="match status" value="1"/>
</dbReference>
<feature type="transmembrane region" description="Helical" evidence="13">
    <location>
        <begin position="455"/>
        <end position="473"/>
    </location>
</feature>
<dbReference type="OMA" id="FWIAVIM"/>
<evidence type="ECO:0000313" key="15">
    <source>
        <dbReference type="JaponicusDB" id="SJAG_04059"/>
    </source>
</evidence>
<evidence type="ECO:0000313" key="16">
    <source>
        <dbReference type="Proteomes" id="UP000001744"/>
    </source>
</evidence>
<dbReference type="GeneID" id="7047582"/>
<evidence type="ECO:0000256" key="8">
    <source>
        <dbReference type="ARBA" id="ARBA00023315"/>
    </source>
</evidence>
<keyword evidence="7 10" id="KW-0472">Membrane</keyword>
<evidence type="ECO:0000256" key="10">
    <source>
        <dbReference type="PIRNR" id="PIRNR000439"/>
    </source>
</evidence>
<evidence type="ECO:0000256" key="5">
    <source>
        <dbReference type="ARBA" id="ARBA00022824"/>
    </source>
</evidence>
<dbReference type="Proteomes" id="UP000001744">
    <property type="component" value="Unassembled WGS sequence"/>
</dbReference>
<keyword evidence="6 13" id="KW-1133">Transmembrane helix</keyword>
<dbReference type="InterPro" id="IPR004299">
    <property type="entry name" value="MBOAT_fam"/>
</dbReference>
<dbReference type="GO" id="GO:0005789">
    <property type="term" value="C:endoplasmic reticulum membrane"/>
    <property type="evidence" value="ECO:0000318"/>
    <property type="project" value="GO_Central"/>
</dbReference>
<keyword evidence="8 10" id="KW-0012">Acyltransferase</keyword>
<feature type="compositionally biased region" description="Low complexity" evidence="12">
    <location>
        <begin position="1"/>
        <end position="13"/>
    </location>
</feature>
<protein>
    <recommendedName>
        <fullName evidence="10">O-acyltransferase</fullName>
    </recommendedName>
</protein>
<keyword evidence="16" id="KW-1185">Reference proteome</keyword>
<dbReference type="JaponicusDB" id="SJAG_04059">
    <property type="gene designation" value="are1"/>
</dbReference>
<dbReference type="eggNOG" id="KOG0380">
    <property type="taxonomic scope" value="Eukaryota"/>
</dbReference>
<feature type="active site" evidence="11">
    <location>
        <position position="467"/>
    </location>
</feature>
<comment type="similarity">
    <text evidence="2 10">Belongs to the membrane-bound acyltransferase family. Sterol o-acyltransferase subfamily.</text>
</comment>
<feature type="region of interest" description="Disordered" evidence="12">
    <location>
        <begin position="1"/>
        <end position="20"/>
    </location>
</feature>
<gene>
    <name evidence="15" type="primary">are1</name>
    <name evidence="14" type="ORF">SJAG_04059</name>
</gene>
<evidence type="ECO:0000256" key="3">
    <source>
        <dbReference type="ARBA" id="ARBA00022679"/>
    </source>
</evidence>
<evidence type="ECO:0000256" key="9">
    <source>
        <dbReference type="ARBA" id="ARBA00023568"/>
    </source>
</evidence>
<dbReference type="GO" id="GO:0034737">
    <property type="term" value="F:ergosterol O-acyltransferase activity"/>
    <property type="evidence" value="ECO:0000318"/>
    <property type="project" value="GO_Central"/>
</dbReference>
<sequence length="530" mass="62069">MSSSNSTVSTSSSKSRHEVHPSREALIALHAPIITVKDSKGEKVIASFNLSTSRNLLLEGKVYHDYKFQESRSFLDEYTSWDNFEKNDFHGFYVLFWIAVIMWMTQIFVQNYYVTGLPADFRLLRSYSRPYKSLFLSDLIMVSLSVVSYVLQRLIVMGKLRWEGTGKRIQYVWQGFYLLGSAIWMKYKQFGMGPGLYFILHCAVMIMKQYSYSHHLGFISEAARLRDKLHEKLHAIRAAQRAAEEQHGELQCECIYNNDKLARSMSVQAVDDLLVLHCKYLSRQLRSESGNVCYPHNVTLKNYLDYLLVPSLVYSLEFPRVKTFSWRYLAIKLAGTLGIIVVMFVIAEKYIEPLSQSLADYTLKERFERAPLFLFDLLFPCIVLYFLTFYLIFDCILNAFAEITHFADRRFYGLWWNTVTWNEFSREWNKPVHVFLLRHVYHSSLVFGTISRSNAVFLTYLVSALVHEFVMFLTTGKLRCYIMCMQLLQIPLYHLSQTKLLKNRRLFGNVFFWVGLFSGPTFLCILYMVF</sequence>
<dbReference type="EMBL" id="KE651167">
    <property type="protein sequence ID" value="EEB08887.1"/>
    <property type="molecule type" value="Genomic_DNA"/>
</dbReference>
<feature type="transmembrane region" description="Helical" evidence="13">
    <location>
        <begin position="329"/>
        <end position="351"/>
    </location>
</feature>
<dbReference type="GO" id="GO:0008204">
    <property type="term" value="P:ergosterol metabolic process"/>
    <property type="evidence" value="ECO:0000318"/>
    <property type="project" value="GO_Central"/>
</dbReference>
<dbReference type="HOGENOM" id="CLU_018190_2_1_1"/>
<dbReference type="PANTHER" id="PTHR10408:SF23">
    <property type="entry name" value="STEROL O-ACYLTRANSFERASE 1-RELATED"/>
    <property type="match status" value="1"/>
</dbReference>
<comment type="function">
    <text evidence="9">Sterol O-acyltransferase that catalyzes the formation of stery esters.</text>
</comment>
<dbReference type="OrthoDB" id="10039049at2759"/>
<keyword evidence="5 10" id="KW-0256">Endoplasmic reticulum</keyword>
<proteinExistence type="inferred from homology"/>
<dbReference type="PANTHER" id="PTHR10408">
    <property type="entry name" value="STEROL O-ACYLTRANSFERASE"/>
    <property type="match status" value="1"/>
</dbReference>
<dbReference type="GO" id="GO:0032541">
    <property type="term" value="C:cortical endoplasmic reticulum"/>
    <property type="evidence" value="ECO:0007669"/>
    <property type="project" value="EnsemblFungi"/>
</dbReference>
<dbReference type="VEuPathDB" id="FungiDB:SJAG_04059"/>
<name>B6K5T3_SCHJY</name>
<accession>B6K5T3</accession>
<keyword evidence="3 10" id="KW-0808">Transferase</keyword>
<comment type="subcellular location">
    <subcellularLocation>
        <location evidence="1 10">Endoplasmic reticulum membrane</location>
        <topology evidence="1 10">Multi-pass membrane protein</topology>
    </subcellularLocation>
</comment>